<feature type="transmembrane region" description="Helical" evidence="8">
    <location>
        <begin position="277"/>
        <end position="305"/>
    </location>
</feature>
<dbReference type="GO" id="GO:0071555">
    <property type="term" value="P:cell wall organization"/>
    <property type="evidence" value="ECO:0007669"/>
    <property type="project" value="TreeGrafter"/>
</dbReference>
<protein>
    <submittedName>
        <fullName evidence="9">Putative Undecaprenyl-phosphate alpha-N-acetylglucosaminyl 1-phosphate transferase (Modular protein)</fullName>
        <ecNumber evidence="9">2.7.8.-</ecNumber>
    </submittedName>
</protein>
<keyword evidence="4 8" id="KW-0812">Transmembrane</keyword>
<feature type="binding site" evidence="7">
    <location>
        <position position="210"/>
    </location>
    <ligand>
        <name>Mg(2+)</name>
        <dbReference type="ChEBI" id="CHEBI:18420"/>
    </ligand>
</feature>
<keyword evidence="5 8" id="KW-1133">Transmembrane helix</keyword>
<feature type="transmembrane region" description="Helical" evidence="8">
    <location>
        <begin position="472"/>
        <end position="488"/>
    </location>
</feature>
<feature type="transmembrane region" description="Helical" evidence="8">
    <location>
        <begin position="442"/>
        <end position="460"/>
    </location>
</feature>
<evidence type="ECO:0000256" key="6">
    <source>
        <dbReference type="ARBA" id="ARBA00023136"/>
    </source>
</evidence>
<name>D8PFS7_9BACT</name>
<evidence type="ECO:0000256" key="4">
    <source>
        <dbReference type="ARBA" id="ARBA00022692"/>
    </source>
</evidence>
<dbReference type="STRING" id="330214.NIDE2404"/>
<gene>
    <name evidence="9" type="ORF">NIDE2404</name>
</gene>
<evidence type="ECO:0000313" key="10">
    <source>
        <dbReference type="Proteomes" id="UP000001660"/>
    </source>
</evidence>
<evidence type="ECO:0000256" key="5">
    <source>
        <dbReference type="ARBA" id="ARBA00022989"/>
    </source>
</evidence>
<feature type="transmembrane region" description="Helical" evidence="8">
    <location>
        <begin position="366"/>
        <end position="383"/>
    </location>
</feature>
<feature type="transmembrane region" description="Helical" evidence="8">
    <location>
        <begin position="389"/>
        <end position="407"/>
    </location>
</feature>
<dbReference type="AlphaFoldDB" id="D8PFS7"/>
<sequence length="542" mass="59599">MTSAVFFSFITSLFICMALIPPLQLNAGRWSFMDLPGERKVHANPIPRIGGIAFGFAALLSIFFWVPQDPVIAPVLVSASIILGFGIWDDRANLNYRVKLVGQLLAVFVVVAIGHIRFEQIPFFYEEEAPVWLTVPLTVVFLVGASNAVNLSDGLDGLAGGLAFLSFAGTAYLAYLSRDLTVLVLASGFLGGLLGFLRYNTYPARIFMGDAGSQLLGFSMGVLVLLLNDPARAPFPGAIGLLVLGLPFLDTLAVMGQRLAKGRSPFIGDRNHVHHKLLGLGLSHYEAVIVIYAIQAVMVGLAYLLRWQSDALILTMYAAFALAMFTLFVATERRRALSSVSSNGRVLSDTKLARAGLWLSEMAPRFLAVVVPLFLVFNVFLPGRVPMDVGYAALSLFGIVIAGMWFMPQYRAHFVRGGLYVGAAFLMYMGEQSGVPDIWPIYVTQNTLLALIAILVLLSMRFSRGNRFQTTPLDYLMVFFALIVPLLPEMRADMPTLSILAAKLIVLYFSFELLLHTFVDRVKQFGFLSLWILFGLGVRAWL</sequence>
<dbReference type="GO" id="GO:0005886">
    <property type="term" value="C:plasma membrane"/>
    <property type="evidence" value="ECO:0007669"/>
    <property type="project" value="UniProtKB-SubCell"/>
</dbReference>
<feature type="transmembrane region" description="Helical" evidence="8">
    <location>
        <begin position="100"/>
        <end position="118"/>
    </location>
</feature>
<dbReference type="OrthoDB" id="9783652at2"/>
<feature type="transmembrane region" description="Helical" evidence="8">
    <location>
        <begin position="6"/>
        <end position="25"/>
    </location>
</feature>
<feature type="transmembrane region" description="Helical" evidence="8">
    <location>
        <begin position="157"/>
        <end position="175"/>
    </location>
</feature>
<evidence type="ECO:0000256" key="7">
    <source>
        <dbReference type="PIRSR" id="PIRSR600715-1"/>
    </source>
</evidence>
<dbReference type="KEGG" id="nde:NIDE2404"/>
<proteinExistence type="predicted"/>
<reference evidence="9 10" key="1">
    <citation type="journal article" date="2010" name="Proc. Natl. Acad. Sci. U.S.A.">
        <title>A Nitrospira metagenome illuminates the physiology and evolution of globally important nitrite-oxidizing bacteria.</title>
        <authorList>
            <person name="Lucker S."/>
            <person name="Wagner M."/>
            <person name="Maixner F."/>
            <person name="Pelletier E."/>
            <person name="Koch H."/>
            <person name="Vacherie B."/>
            <person name="Rattei T."/>
            <person name="Sinninghe Damste J."/>
            <person name="Spieck E."/>
            <person name="Le Paslier D."/>
            <person name="Daims H."/>
        </authorList>
    </citation>
    <scope>NUCLEOTIDE SEQUENCE [LARGE SCALE GENOMIC DNA]</scope>
</reference>
<dbReference type="CDD" id="cd06853">
    <property type="entry name" value="GT_WecA_like"/>
    <property type="match status" value="1"/>
</dbReference>
<feature type="transmembrane region" description="Helical" evidence="8">
    <location>
        <begin position="206"/>
        <end position="227"/>
    </location>
</feature>
<keyword evidence="2" id="KW-1003">Cell membrane</keyword>
<keyword evidence="7" id="KW-0479">Metal-binding</keyword>
<feature type="transmembrane region" description="Helical" evidence="8">
    <location>
        <begin position="311"/>
        <end position="330"/>
    </location>
</feature>
<feature type="transmembrane region" description="Helical" evidence="8">
    <location>
        <begin position="181"/>
        <end position="199"/>
    </location>
</feature>
<keyword evidence="7" id="KW-0460">Magnesium</keyword>
<evidence type="ECO:0000256" key="8">
    <source>
        <dbReference type="SAM" id="Phobius"/>
    </source>
</evidence>
<dbReference type="Pfam" id="PF00953">
    <property type="entry name" value="Glycos_transf_4"/>
    <property type="match status" value="1"/>
</dbReference>
<keyword evidence="6 8" id="KW-0472">Membrane</keyword>
<dbReference type="GO" id="GO:0046872">
    <property type="term" value="F:metal ion binding"/>
    <property type="evidence" value="ECO:0007669"/>
    <property type="project" value="UniProtKB-KW"/>
</dbReference>
<dbReference type="InterPro" id="IPR018480">
    <property type="entry name" value="PNAcMuramoyl-5peptid_Trfase_CS"/>
</dbReference>
<dbReference type="Proteomes" id="UP000001660">
    <property type="component" value="Chromosome"/>
</dbReference>
<evidence type="ECO:0000256" key="2">
    <source>
        <dbReference type="ARBA" id="ARBA00022475"/>
    </source>
</evidence>
<dbReference type="PANTHER" id="PTHR22926">
    <property type="entry name" value="PHOSPHO-N-ACETYLMURAMOYL-PENTAPEPTIDE-TRANSFERASE"/>
    <property type="match status" value="1"/>
</dbReference>
<accession>D8PFS7</accession>
<dbReference type="PANTHER" id="PTHR22926:SF3">
    <property type="entry name" value="UNDECAPRENYL-PHOSPHATE ALPHA-N-ACETYLGLUCOSAMINYL 1-PHOSPHATE TRANSFERASE"/>
    <property type="match status" value="1"/>
</dbReference>
<feature type="transmembrane region" description="Helical" evidence="8">
    <location>
        <begin position="414"/>
        <end position="430"/>
    </location>
</feature>
<dbReference type="eggNOG" id="COG0472">
    <property type="taxonomic scope" value="Bacteria"/>
</dbReference>
<dbReference type="PROSITE" id="PS01348">
    <property type="entry name" value="MRAY_2"/>
    <property type="match status" value="1"/>
</dbReference>
<feature type="transmembrane region" description="Helical" evidence="8">
    <location>
        <begin position="130"/>
        <end position="150"/>
    </location>
</feature>
<dbReference type="GO" id="GO:0009103">
    <property type="term" value="P:lipopolysaccharide biosynthetic process"/>
    <property type="evidence" value="ECO:0007669"/>
    <property type="project" value="TreeGrafter"/>
</dbReference>
<keyword evidence="3 9" id="KW-0808">Transferase</keyword>
<dbReference type="GO" id="GO:0044038">
    <property type="term" value="P:cell wall macromolecule biosynthetic process"/>
    <property type="evidence" value="ECO:0007669"/>
    <property type="project" value="TreeGrafter"/>
</dbReference>
<feature type="transmembrane region" description="Helical" evidence="8">
    <location>
        <begin position="71"/>
        <end position="88"/>
    </location>
</feature>
<dbReference type="EMBL" id="FP929003">
    <property type="protein sequence ID" value="CBK42114.1"/>
    <property type="molecule type" value="Genomic_DNA"/>
</dbReference>
<dbReference type="EC" id="2.7.8.-" evidence="9"/>
<feature type="transmembrane region" description="Helical" evidence="8">
    <location>
        <begin position="233"/>
        <end position="256"/>
    </location>
</feature>
<feature type="transmembrane region" description="Helical" evidence="8">
    <location>
        <begin position="522"/>
        <end position="541"/>
    </location>
</feature>
<evidence type="ECO:0000313" key="9">
    <source>
        <dbReference type="EMBL" id="CBK42114.1"/>
    </source>
</evidence>
<feature type="transmembrane region" description="Helical" evidence="8">
    <location>
        <begin position="46"/>
        <end position="65"/>
    </location>
</feature>
<dbReference type="GO" id="GO:0016780">
    <property type="term" value="F:phosphotransferase activity, for other substituted phosphate groups"/>
    <property type="evidence" value="ECO:0007669"/>
    <property type="project" value="InterPro"/>
</dbReference>
<dbReference type="InterPro" id="IPR000715">
    <property type="entry name" value="Glycosyl_transferase_4"/>
</dbReference>
<dbReference type="HOGENOM" id="CLU_023982_7_0_0"/>
<feature type="transmembrane region" description="Helical" evidence="8">
    <location>
        <begin position="494"/>
        <end position="515"/>
    </location>
</feature>
<evidence type="ECO:0000256" key="1">
    <source>
        <dbReference type="ARBA" id="ARBA00004651"/>
    </source>
</evidence>
<evidence type="ECO:0000256" key="3">
    <source>
        <dbReference type="ARBA" id="ARBA00022679"/>
    </source>
</evidence>
<feature type="binding site" evidence="7">
    <location>
        <position position="150"/>
    </location>
    <ligand>
        <name>Mg(2+)</name>
        <dbReference type="ChEBI" id="CHEBI:18420"/>
    </ligand>
</feature>
<keyword evidence="10" id="KW-1185">Reference proteome</keyword>
<organism evidence="9 10">
    <name type="scientific">Nitrospira defluvii</name>
    <dbReference type="NCBI Taxonomy" id="330214"/>
    <lineage>
        <taxon>Bacteria</taxon>
        <taxon>Pseudomonadati</taxon>
        <taxon>Nitrospirota</taxon>
        <taxon>Nitrospiria</taxon>
        <taxon>Nitrospirales</taxon>
        <taxon>Nitrospiraceae</taxon>
        <taxon>Nitrospira</taxon>
    </lineage>
</organism>
<comment type="cofactor">
    <cofactor evidence="7">
        <name>Mg(2+)</name>
        <dbReference type="ChEBI" id="CHEBI:18420"/>
    </cofactor>
</comment>
<comment type="subcellular location">
    <subcellularLocation>
        <location evidence="1">Cell membrane</location>
        <topology evidence="1">Multi-pass membrane protein</topology>
    </subcellularLocation>
</comment>